<dbReference type="STRING" id="349521.HCH_01287"/>
<proteinExistence type="inferred from homology"/>
<dbReference type="Gene3D" id="3.10.310.10">
    <property type="entry name" value="Diaminopimelate Epimerase, Chain A, domain 1"/>
    <property type="match status" value="2"/>
</dbReference>
<dbReference type="Proteomes" id="UP000000238">
    <property type="component" value="Chromosome"/>
</dbReference>
<dbReference type="NCBIfam" id="TIGR00654">
    <property type="entry name" value="PhzF_family"/>
    <property type="match status" value="1"/>
</dbReference>
<gene>
    <name evidence="4" type="ordered locus">HCH_01287</name>
</gene>
<dbReference type="OrthoDB" id="9788221at2"/>
<accession>Q2SMG9</accession>
<keyword evidence="5" id="KW-1185">Reference proteome</keyword>
<dbReference type="InterPro" id="IPR003719">
    <property type="entry name" value="Phenazine_PhzF-like"/>
</dbReference>
<dbReference type="eggNOG" id="COG0384">
    <property type="taxonomic scope" value="Bacteria"/>
</dbReference>
<evidence type="ECO:0000256" key="3">
    <source>
        <dbReference type="PIRSR" id="PIRSR016184-1"/>
    </source>
</evidence>
<dbReference type="KEGG" id="hch:HCH_01287"/>
<protein>
    <submittedName>
        <fullName evidence="4">Predicted epimerase, PhzC/PhzF-like protein</fullName>
    </submittedName>
</protein>
<dbReference type="AlphaFoldDB" id="Q2SMG9"/>
<dbReference type="PIRSF" id="PIRSF016184">
    <property type="entry name" value="PhzC_PhzF"/>
    <property type="match status" value="1"/>
</dbReference>
<dbReference type="Pfam" id="PF02567">
    <property type="entry name" value="PhzC-PhzF"/>
    <property type="match status" value="1"/>
</dbReference>
<keyword evidence="2" id="KW-0413">Isomerase</keyword>
<reference evidence="4 5" key="1">
    <citation type="journal article" date="2005" name="Nucleic Acids Res.">
        <title>Genomic blueprint of Hahella chejuensis, a marine microbe producing an algicidal agent.</title>
        <authorList>
            <person name="Jeong H."/>
            <person name="Yim J.H."/>
            <person name="Lee C."/>
            <person name="Choi S.-H."/>
            <person name="Park Y.K."/>
            <person name="Yoon S.H."/>
            <person name="Hur C.-G."/>
            <person name="Kang H.-Y."/>
            <person name="Kim D."/>
            <person name="Lee H.H."/>
            <person name="Park K.H."/>
            <person name="Park S.-H."/>
            <person name="Park H.-S."/>
            <person name="Lee H.K."/>
            <person name="Oh T.K."/>
            <person name="Kim J.F."/>
        </authorList>
    </citation>
    <scope>NUCLEOTIDE SEQUENCE [LARGE SCALE GENOMIC DNA]</scope>
    <source>
        <strain evidence="4 5">KCTC 2396</strain>
    </source>
</reference>
<dbReference type="SUPFAM" id="SSF54506">
    <property type="entry name" value="Diaminopimelate epimerase-like"/>
    <property type="match status" value="1"/>
</dbReference>
<dbReference type="EMBL" id="CP000155">
    <property type="protein sequence ID" value="ABC28155.1"/>
    <property type="molecule type" value="Genomic_DNA"/>
</dbReference>
<dbReference type="GO" id="GO:0005737">
    <property type="term" value="C:cytoplasm"/>
    <property type="evidence" value="ECO:0007669"/>
    <property type="project" value="TreeGrafter"/>
</dbReference>
<dbReference type="HOGENOM" id="CLU_048756_2_2_6"/>
<evidence type="ECO:0000256" key="1">
    <source>
        <dbReference type="ARBA" id="ARBA00008270"/>
    </source>
</evidence>
<sequence>MDIKLFQVDAFTNEVFGGNSAAVCPLDAWLPDSLLLKIAQENALAETAFFVQEEGRFHLRWFTPEIEMDLCGHATLAAAHVLTSHLGYEEECIVFSSLSGELRVTRQSGRLTLDFPARPPIPAEAPQEVLDSLNLQPVEILSARDIVLVYPDERAIRALRPDRMLMDRINLDPGGVVVTAPGQDVDFVSRFFTPQAHIFEDPVTGSAHCSLAPYWSARLGKTKLTAAQLSERGGLLDCELAGDRVLISGSAVTYLRGVISI</sequence>
<feature type="active site" evidence="3">
    <location>
        <position position="46"/>
    </location>
</feature>
<dbReference type="GO" id="GO:0016853">
    <property type="term" value="F:isomerase activity"/>
    <property type="evidence" value="ECO:0007669"/>
    <property type="project" value="UniProtKB-KW"/>
</dbReference>
<evidence type="ECO:0000313" key="4">
    <source>
        <dbReference type="EMBL" id="ABC28155.1"/>
    </source>
</evidence>
<dbReference type="PANTHER" id="PTHR13774:SF17">
    <property type="entry name" value="PHENAZINE BIOSYNTHESIS-LIKE DOMAIN-CONTAINING PROTEIN"/>
    <property type="match status" value="1"/>
</dbReference>
<name>Q2SMG9_HAHCH</name>
<evidence type="ECO:0000313" key="5">
    <source>
        <dbReference type="Proteomes" id="UP000000238"/>
    </source>
</evidence>
<dbReference type="PANTHER" id="PTHR13774">
    <property type="entry name" value="PHENAZINE BIOSYNTHESIS PROTEIN"/>
    <property type="match status" value="1"/>
</dbReference>
<evidence type="ECO:0000256" key="2">
    <source>
        <dbReference type="ARBA" id="ARBA00023235"/>
    </source>
</evidence>
<organism evidence="4 5">
    <name type="scientific">Hahella chejuensis (strain KCTC 2396)</name>
    <dbReference type="NCBI Taxonomy" id="349521"/>
    <lineage>
        <taxon>Bacteria</taxon>
        <taxon>Pseudomonadati</taxon>
        <taxon>Pseudomonadota</taxon>
        <taxon>Gammaproteobacteria</taxon>
        <taxon>Oceanospirillales</taxon>
        <taxon>Hahellaceae</taxon>
        <taxon>Hahella</taxon>
    </lineage>
</organism>
<comment type="similarity">
    <text evidence="1">Belongs to the PhzF family.</text>
</comment>
<dbReference type="RefSeq" id="WP_011395228.1">
    <property type="nucleotide sequence ID" value="NC_007645.1"/>
</dbReference>